<reference evidence="1" key="1">
    <citation type="journal article" date="2019" name="Sci. Rep.">
        <title>Draft genome of Tanacetum cinerariifolium, the natural source of mosquito coil.</title>
        <authorList>
            <person name="Yamashiro T."/>
            <person name="Shiraishi A."/>
            <person name="Satake H."/>
            <person name="Nakayama K."/>
        </authorList>
    </citation>
    <scope>NUCLEOTIDE SEQUENCE</scope>
</reference>
<sequence length="47" mass="4352">VVMVEVSVVVEMKVAASAGGDSSRGDVGCGVVAAGGGDADVVTTVSG</sequence>
<gene>
    <name evidence="1" type="ORF">Tci_880407</name>
</gene>
<organism evidence="1">
    <name type="scientific">Tanacetum cinerariifolium</name>
    <name type="common">Dalmatian daisy</name>
    <name type="synonym">Chrysanthemum cinerariifolium</name>
    <dbReference type="NCBI Taxonomy" id="118510"/>
    <lineage>
        <taxon>Eukaryota</taxon>
        <taxon>Viridiplantae</taxon>
        <taxon>Streptophyta</taxon>
        <taxon>Embryophyta</taxon>
        <taxon>Tracheophyta</taxon>
        <taxon>Spermatophyta</taxon>
        <taxon>Magnoliopsida</taxon>
        <taxon>eudicotyledons</taxon>
        <taxon>Gunneridae</taxon>
        <taxon>Pentapetalae</taxon>
        <taxon>asterids</taxon>
        <taxon>campanulids</taxon>
        <taxon>Asterales</taxon>
        <taxon>Asteraceae</taxon>
        <taxon>Asteroideae</taxon>
        <taxon>Anthemideae</taxon>
        <taxon>Anthemidinae</taxon>
        <taxon>Tanacetum</taxon>
    </lineage>
</organism>
<comment type="caution">
    <text evidence="1">The sequence shown here is derived from an EMBL/GenBank/DDBJ whole genome shotgun (WGS) entry which is preliminary data.</text>
</comment>
<accession>A0A699TGP9</accession>
<feature type="non-terminal residue" evidence="1">
    <location>
        <position position="1"/>
    </location>
</feature>
<dbReference type="AlphaFoldDB" id="A0A699TGP9"/>
<evidence type="ECO:0000313" key="1">
    <source>
        <dbReference type="EMBL" id="GFD08438.1"/>
    </source>
</evidence>
<dbReference type="EMBL" id="BKCJ011238477">
    <property type="protein sequence ID" value="GFD08438.1"/>
    <property type="molecule type" value="Genomic_DNA"/>
</dbReference>
<proteinExistence type="predicted"/>
<name>A0A699TGP9_TANCI</name>
<protein>
    <submittedName>
        <fullName evidence="1">Uncharacterized protein</fullName>
    </submittedName>
</protein>